<evidence type="ECO:0000256" key="5">
    <source>
        <dbReference type="ARBA" id="ARBA00022679"/>
    </source>
</evidence>
<evidence type="ECO:0000256" key="2">
    <source>
        <dbReference type="ARBA" id="ARBA00005182"/>
    </source>
</evidence>
<dbReference type="RefSeq" id="WP_302721476.1">
    <property type="nucleotide sequence ID" value="NZ_JAULRU010000319.1"/>
</dbReference>
<protein>
    <recommendedName>
        <fullName evidence="11">Probable alginate O-acetylase</fullName>
        <ecNumber evidence="11">2.3.1.-</ecNumber>
    </recommendedName>
</protein>
<dbReference type="InterPro" id="IPR024194">
    <property type="entry name" value="Ac/AlaTfrase_AlgI/DltB"/>
</dbReference>
<evidence type="ECO:0000256" key="9">
    <source>
        <dbReference type="ARBA" id="ARBA00023136"/>
    </source>
</evidence>
<dbReference type="PANTHER" id="PTHR13285:SF23">
    <property type="entry name" value="TEICHOIC ACID D-ALANYLTRANSFERASE"/>
    <property type="match status" value="1"/>
</dbReference>
<keyword evidence="6 11" id="KW-0812">Transmembrane</keyword>
<comment type="subcellular location">
    <subcellularLocation>
        <location evidence="11">Cell inner membrane</location>
    </subcellularLocation>
    <subcellularLocation>
        <location evidence="1">Cell membrane</location>
        <topology evidence="1">Multi-pass membrane protein</topology>
    </subcellularLocation>
</comment>
<dbReference type="PIRSF" id="PIRSF016636">
    <property type="entry name" value="AlgI_DltB"/>
    <property type="match status" value="1"/>
</dbReference>
<accession>A0ABU4RWJ1</accession>
<feature type="transmembrane region" description="Helical" evidence="12">
    <location>
        <begin position="359"/>
        <end position="380"/>
    </location>
</feature>
<evidence type="ECO:0000256" key="7">
    <source>
        <dbReference type="ARBA" id="ARBA00022841"/>
    </source>
</evidence>
<dbReference type="InterPro" id="IPR051085">
    <property type="entry name" value="MB_O-acyltransferase"/>
</dbReference>
<keyword evidence="8 12" id="KW-1133">Transmembrane helix</keyword>
<feature type="transmembrane region" description="Helical" evidence="12">
    <location>
        <begin position="7"/>
        <end position="25"/>
    </location>
</feature>
<reference evidence="13 14" key="1">
    <citation type="submission" date="2023-11" db="EMBL/GenBank/DDBJ databases">
        <title>Gilvimarinus fulvus sp. nov., isolated from the surface of Kelp.</title>
        <authorList>
            <person name="Sun Y.Y."/>
            <person name="Gong Y."/>
            <person name="Du Z.J."/>
        </authorList>
    </citation>
    <scope>NUCLEOTIDE SEQUENCE [LARGE SCALE GENOMIC DNA]</scope>
    <source>
        <strain evidence="13 14">SDUM040013</strain>
    </source>
</reference>
<dbReference type="Pfam" id="PF03062">
    <property type="entry name" value="MBOAT"/>
    <property type="match status" value="1"/>
</dbReference>
<gene>
    <name evidence="13" type="ORF">SCD92_07690</name>
</gene>
<evidence type="ECO:0000256" key="1">
    <source>
        <dbReference type="ARBA" id="ARBA00004651"/>
    </source>
</evidence>
<keyword evidence="4 11" id="KW-1003">Cell membrane</keyword>
<evidence type="ECO:0000256" key="8">
    <source>
        <dbReference type="ARBA" id="ARBA00022989"/>
    </source>
</evidence>
<comment type="similarity">
    <text evidence="3 11">Belongs to the membrane-bound acyltransferase family.</text>
</comment>
<dbReference type="InterPro" id="IPR028362">
    <property type="entry name" value="AlgI"/>
</dbReference>
<dbReference type="Proteomes" id="UP001273505">
    <property type="component" value="Unassembled WGS sequence"/>
</dbReference>
<name>A0ABU4RWJ1_9GAMM</name>
<keyword evidence="9 11" id="KW-0472">Membrane</keyword>
<dbReference type="PIRSF" id="PIRSF500217">
    <property type="entry name" value="AlgI"/>
    <property type="match status" value="1"/>
</dbReference>
<dbReference type="InterPro" id="IPR004299">
    <property type="entry name" value="MBOAT_fam"/>
</dbReference>
<feature type="transmembrane region" description="Helical" evidence="12">
    <location>
        <begin position="323"/>
        <end position="347"/>
    </location>
</feature>
<evidence type="ECO:0000256" key="12">
    <source>
        <dbReference type="SAM" id="Phobius"/>
    </source>
</evidence>
<keyword evidence="7 11" id="KW-0016">Alginate biosynthesis</keyword>
<evidence type="ECO:0000256" key="3">
    <source>
        <dbReference type="ARBA" id="ARBA00010323"/>
    </source>
</evidence>
<comment type="pathway">
    <text evidence="2 11">Glycan biosynthesis; alginate biosynthesis.</text>
</comment>
<dbReference type="EMBL" id="JAXAFO010000010">
    <property type="protein sequence ID" value="MDX6849238.1"/>
    <property type="molecule type" value="Genomic_DNA"/>
</dbReference>
<evidence type="ECO:0000256" key="6">
    <source>
        <dbReference type="ARBA" id="ARBA00022692"/>
    </source>
</evidence>
<dbReference type="EC" id="2.3.1.-" evidence="11"/>
<organism evidence="13 14">
    <name type="scientific">Gilvimarinus gilvus</name>
    <dbReference type="NCBI Taxonomy" id="3058038"/>
    <lineage>
        <taxon>Bacteria</taxon>
        <taxon>Pseudomonadati</taxon>
        <taxon>Pseudomonadota</taxon>
        <taxon>Gammaproteobacteria</taxon>
        <taxon>Cellvibrionales</taxon>
        <taxon>Cellvibrionaceae</taxon>
        <taxon>Gilvimarinus</taxon>
    </lineage>
</organism>
<evidence type="ECO:0000256" key="10">
    <source>
        <dbReference type="ARBA" id="ARBA00023315"/>
    </source>
</evidence>
<feature type="transmembrane region" description="Helical" evidence="12">
    <location>
        <begin position="76"/>
        <end position="97"/>
    </location>
</feature>
<keyword evidence="5 11" id="KW-0808">Transferase</keyword>
<dbReference type="PANTHER" id="PTHR13285">
    <property type="entry name" value="ACYLTRANSFERASE"/>
    <property type="match status" value="1"/>
</dbReference>
<evidence type="ECO:0000313" key="14">
    <source>
        <dbReference type="Proteomes" id="UP001273505"/>
    </source>
</evidence>
<proteinExistence type="inferred from homology"/>
<evidence type="ECO:0000256" key="11">
    <source>
        <dbReference type="PIRNR" id="PIRNR016636"/>
    </source>
</evidence>
<feature type="transmembrane region" description="Helical" evidence="12">
    <location>
        <begin position="410"/>
        <end position="429"/>
    </location>
</feature>
<sequence>MQFDSFTFLLFFVVVVGCYRLIPGWSHKKNWLLFTSYVFYAGWNPWFLPLLISTSFADWFMAQKMAQAGSRRKRKLWLWSILSINLGVLGYFKYAYFLSDSAAQFASALGLSWQVDPFDIILPIGISFYTFHSLSYCLDVYRGKFAPVKNLRDYLLYVGFFPQLVAGPIVRWREMQEQIEQPRHMSLATTGMGLCLVTVGLFEKIVLADAAFAPVADAYFNQATEPGTQQAWLGALAFSGQIFCDFAGYTTCALGAALVMGFRLPINFLNPYCALGFSDFWRRWHISLSTWLRDYLYIGLGGNRGGPWLTSRNLMLTMLIGGLWHGAAWTFVIWGGLHGALLILERVAKHVFGTVSPGFVLRCVLRLLTLGTIVITWVWFRSQSLAGAWQSTLAMLDVSQLLHNPVPLTGAQWIALGCIGALITGQWLMRDRTMVDVIAKTPAPVTGITMGLLIALIVLSPGESHAFIYFQF</sequence>
<evidence type="ECO:0000256" key="4">
    <source>
        <dbReference type="ARBA" id="ARBA00022475"/>
    </source>
</evidence>
<comment type="caution">
    <text evidence="13">The sequence shown here is derived from an EMBL/GenBank/DDBJ whole genome shotgun (WGS) entry which is preliminary data.</text>
</comment>
<keyword evidence="14" id="KW-1185">Reference proteome</keyword>
<keyword evidence="11" id="KW-0997">Cell inner membrane</keyword>
<evidence type="ECO:0000313" key="13">
    <source>
        <dbReference type="EMBL" id="MDX6849238.1"/>
    </source>
</evidence>
<keyword evidence="10 11" id="KW-0012">Acyltransferase</keyword>
<feature type="transmembrane region" description="Helical" evidence="12">
    <location>
        <begin position="37"/>
        <end position="56"/>
    </location>
</feature>
<feature type="transmembrane region" description="Helical" evidence="12">
    <location>
        <begin position="441"/>
        <end position="459"/>
    </location>
</feature>